<accession>A0A165ARF8</accession>
<gene>
    <name evidence="1" type="ORF">LAESUDRAFT_618057</name>
</gene>
<keyword evidence="2" id="KW-1185">Reference proteome</keyword>
<dbReference type="InterPro" id="IPR036047">
    <property type="entry name" value="F-box-like_dom_sf"/>
</dbReference>
<protein>
    <recommendedName>
        <fullName evidence="3">F-box domain-containing protein</fullName>
    </recommendedName>
</protein>
<evidence type="ECO:0008006" key="3">
    <source>
        <dbReference type="Google" id="ProtNLM"/>
    </source>
</evidence>
<sequence>LPIEVWENGINHLWDDQRALRRCSLVCRAWYPPCRFHLRRDIRIRTVKGV</sequence>
<name>A0A165ARF8_9APHY</name>
<dbReference type="GeneID" id="63820268"/>
<reference evidence="1 2" key="1">
    <citation type="journal article" date="2016" name="Mol. Biol. Evol.">
        <title>Comparative Genomics of Early-Diverging Mushroom-Forming Fungi Provides Insights into the Origins of Lignocellulose Decay Capabilities.</title>
        <authorList>
            <person name="Nagy L.G."/>
            <person name="Riley R."/>
            <person name="Tritt A."/>
            <person name="Adam C."/>
            <person name="Daum C."/>
            <person name="Floudas D."/>
            <person name="Sun H."/>
            <person name="Yadav J.S."/>
            <person name="Pangilinan J."/>
            <person name="Larsson K.H."/>
            <person name="Matsuura K."/>
            <person name="Barry K."/>
            <person name="Labutti K."/>
            <person name="Kuo R."/>
            <person name="Ohm R.A."/>
            <person name="Bhattacharya S.S."/>
            <person name="Shirouzu T."/>
            <person name="Yoshinaga Y."/>
            <person name="Martin F.M."/>
            <person name="Grigoriev I.V."/>
            <person name="Hibbett D.S."/>
        </authorList>
    </citation>
    <scope>NUCLEOTIDE SEQUENCE [LARGE SCALE GENOMIC DNA]</scope>
    <source>
        <strain evidence="1 2">93-53</strain>
    </source>
</reference>
<dbReference type="InParanoid" id="A0A165ARF8"/>
<evidence type="ECO:0000313" key="1">
    <source>
        <dbReference type="EMBL" id="KZS99518.1"/>
    </source>
</evidence>
<feature type="non-terminal residue" evidence="1">
    <location>
        <position position="1"/>
    </location>
</feature>
<dbReference type="Proteomes" id="UP000076871">
    <property type="component" value="Unassembled WGS sequence"/>
</dbReference>
<dbReference type="AlphaFoldDB" id="A0A165ARF8"/>
<evidence type="ECO:0000313" key="2">
    <source>
        <dbReference type="Proteomes" id="UP000076871"/>
    </source>
</evidence>
<dbReference type="EMBL" id="KV427812">
    <property type="protein sequence ID" value="KZS99518.1"/>
    <property type="molecule type" value="Genomic_DNA"/>
</dbReference>
<proteinExistence type="predicted"/>
<dbReference type="OrthoDB" id="2794288at2759"/>
<dbReference type="SUPFAM" id="SSF81383">
    <property type="entry name" value="F-box domain"/>
    <property type="match status" value="1"/>
</dbReference>
<organism evidence="1 2">
    <name type="scientific">Laetiporus sulphureus 93-53</name>
    <dbReference type="NCBI Taxonomy" id="1314785"/>
    <lineage>
        <taxon>Eukaryota</taxon>
        <taxon>Fungi</taxon>
        <taxon>Dikarya</taxon>
        <taxon>Basidiomycota</taxon>
        <taxon>Agaricomycotina</taxon>
        <taxon>Agaricomycetes</taxon>
        <taxon>Polyporales</taxon>
        <taxon>Laetiporus</taxon>
    </lineage>
</organism>
<feature type="non-terminal residue" evidence="1">
    <location>
        <position position="50"/>
    </location>
</feature>
<dbReference type="RefSeq" id="XP_040757259.1">
    <property type="nucleotide sequence ID" value="XM_040903237.1"/>
</dbReference>